<dbReference type="AlphaFoldDB" id="A0A8H4NXI9"/>
<dbReference type="EMBL" id="JAADJG010000115">
    <property type="protein sequence ID" value="KAF4454844.1"/>
    <property type="molecule type" value="Genomic_DNA"/>
</dbReference>
<feature type="compositionally biased region" description="Basic residues" evidence="1">
    <location>
        <begin position="278"/>
        <end position="287"/>
    </location>
</feature>
<protein>
    <submittedName>
        <fullName evidence="2">Uncharacterized protein</fullName>
    </submittedName>
</protein>
<accession>A0A8H4NXI9</accession>
<proteinExistence type="predicted"/>
<gene>
    <name evidence="2" type="ORF">F53441_2714</name>
</gene>
<sequence length="431" mass="47395">MAFFHAQDLQAHMKLFRSEDRSESHDVISTPIFTEHVGKYLVKSGKKKPVSKSESISQYGLLACDISVTGKLDEPVRLFHNVSAPSSVFICGSQGSGKSHTLATLLENCLVPSAASVLHRPLAGLVFHYDSIVSDAGGLPCEAAFLSSNKHVAVRVLCPPTNTATIKKVYASLPNVSVHELRFSQDNLNTKRMLNLMVASSGQNGKMPLYLHTVMPVLRELRIKQQQRGGGFDYKEFKGAMKDEPLTKEQSAPLQQRLDTLESFMVKQDTDAGGSGSRKGKEKSRLRSKGSIDWTPVLLDLCSITIVHRFTSPVWLHVLRRHLAGATDNSGVHERGELQTPDQNQQDMPATNQYRTIPEHELFTNIVQLRIGEAFLFAPSGIVNASSKNQAGSTAATNRNNWQPIFLGNGIMKVLIRNRITADGGKTIIAE</sequence>
<feature type="region of interest" description="Disordered" evidence="1">
    <location>
        <begin position="329"/>
        <end position="349"/>
    </location>
</feature>
<dbReference type="OrthoDB" id="2316594at2759"/>
<feature type="region of interest" description="Disordered" evidence="1">
    <location>
        <begin position="268"/>
        <end position="287"/>
    </location>
</feature>
<organism evidence="2 3">
    <name type="scientific">Fusarium austroafricanum</name>
    <dbReference type="NCBI Taxonomy" id="2364996"/>
    <lineage>
        <taxon>Eukaryota</taxon>
        <taxon>Fungi</taxon>
        <taxon>Dikarya</taxon>
        <taxon>Ascomycota</taxon>
        <taxon>Pezizomycotina</taxon>
        <taxon>Sordariomycetes</taxon>
        <taxon>Hypocreomycetidae</taxon>
        <taxon>Hypocreales</taxon>
        <taxon>Nectriaceae</taxon>
        <taxon>Fusarium</taxon>
        <taxon>Fusarium concolor species complex</taxon>
    </lineage>
</organism>
<feature type="compositionally biased region" description="Polar residues" evidence="1">
    <location>
        <begin position="340"/>
        <end position="349"/>
    </location>
</feature>
<keyword evidence="3" id="KW-1185">Reference proteome</keyword>
<dbReference type="Proteomes" id="UP000605986">
    <property type="component" value="Unassembled WGS sequence"/>
</dbReference>
<comment type="caution">
    <text evidence="2">The sequence shown here is derived from an EMBL/GenBank/DDBJ whole genome shotgun (WGS) entry which is preliminary data.</text>
</comment>
<evidence type="ECO:0000313" key="2">
    <source>
        <dbReference type="EMBL" id="KAF4454844.1"/>
    </source>
</evidence>
<evidence type="ECO:0000313" key="3">
    <source>
        <dbReference type="Proteomes" id="UP000605986"/>
    </source>
</evidence>
<evidence type="ECO:0000256" key="1">
    <source>
        <dbReference type="SAM" id="MobiDB-lite"/>
    </source>
</evidence>
<name>A0A8H4NXI9_9HYPO</name>
<reference evidence="2" key="1">
    <citation type="submission" date="2020-01" db="EMBL/GenBank/DDBJ databases">
        <title>Identification and distribution of gene clusters putatively required for synthesis of sphingolipid metabolism inhibitors in phylogenetically diverse species of the filamentous fungus Fusarium.</title>
        <authorList>
            <person name="Kim H.-S."/>
            <person name="Busman M."/>
            <person name="Brown D.W."/>
            <person name="Divon H."/>
            <person name="Uhlig S."/>
            <person name="Proctor R.H."/>
        </authorList>
    </citation>
    <scope>NUCLEOTIDE SEQUENCE</scope>
    <source>
        <strain evidence="2">NRRL 53441</strain>
    </source>
</reference>